<protein>
    <submittedName>
        <fullName evidence="2">Protein air1</fullName>
    </submittedName>
</protein>
<feature type="region of interest" description="Disordered" evidence="1">
    <location>
        <begin position="146"/>
        <end position="192"/>
    </location>
</feature>
<feature type="compositionally biased region" description="Basic and acidic residues" evidence="1">
    <location>
        <begin position="146"/>
        <end position="158"/>
    </location>
</feature>
<sequence length="209" mass="24247">NSVTTTNEMDVDESQNTIKTVRSEIVTPVPAPRTQRVMGPSSAAAARDRGEEQPIEDQGPPRCSLCHRPHALKRCPIFQSMKPAQRRQIARAHGHCMTCLADDHATNDCWADSMCQYCHRPHHTMFHRFPKRADTENTTRIRRRPQRDLAQRRGENHNEYVQTTRSRPRLRPQLRIPPPRRTHQYKQRRSTGLRAVVNTLQQLQRLLGD</sequence>
<evidence type="ECO:0000313" key="2">
    <source>
        <dbReference type="EMBL" id="JAD11464.1"/>
    </source>
</evidence>
<gene>
    <name evidence="2" type="primary">air1</name>
    <name evidence="2" type="ORF">g.46350</name>
</gene>
<reference evidence="2" key="1">
    <citation type="submission" date="2014-11" db="EMBL/GenBank/DDBJ databases">
        <authorList>
            <person name="Geib S."/>
        </authorList>
    </citation>
    <scope>NUCLEOTIDE SEQUENCE</scope>
</reference>
<feature type="region of interest" description="Disordered" evidence="1">
    <location>
        <begin position="29"/>
        <end position="62"/>
    </location>
</feature>
<evidence type="ECO:0000256" key="1">
    <source>
        <dbReference type="SAM" id="MobiDB-lite"/>
    </source>
</evidence>
<dbReference type="PANTHER" id="PTHR47331">
    <property type="entry name" value="PHD-TYPE DOMAIN-CONTAINING PROTEIN"/>
    <property type="match status" value="1"/>
</dbReference>
<accession>A0A0A1XJD4</accession>
<name>A0A0A1XJD4_ZEUCU</name>
<organism evidence="2">
    <name type="scientific">Zeugodacus cucurbitae</name>
    <name type="common">Melon fruit fly</name>
    <name type="synonym">Bactrocera cucurbitae</name>
    <dbReference type="NCBI Taxonomy" id="28588"/>
    <lineage>
        <taxon>Eukaryota</taxon>
        <taxon>Metazoa</taxon>
        <taxon>Ecdysozoa</taxon>
        <taxon>Arthropoda</taxon>
        <taxon>Hexapoda</taxon>
        <taxon>Insecta</taxon>
        <taxon>Pterygota</taxon>
        <taxon>Neoptera</taxon>
        <taxon>Endopterygota</taxon>
        <taxon>Diptera</taxon>
        <taxon>Brachycera</taxon>
        <taxon>Muscomorpha</taxon>
        <taxon>Tephritoidea</taxon>
        <taxon>Tephritidae</taxon>
        <taxon>Zeugodacus</taxon>
        <taxon>Zeugodacus</taxon>
    </lineage>
</organism>
<dbReference type="EMBL" id="GBXI01002828">
    <property type="protein sequence ID" value="JAD11464.1"/>
    <property type="molecule type" value="Transcribed_RNA"/>
</dbReference>
<feature type="non-terminal residue" evidence="2">
    <location>
        <position position="1"/>
    </location>
</feature>
<proteinExistence type="predicted"/>
<feature type="compositionally biased region" description="Basic residues" evidence="1">
    <location>
        <begin position="166"/>
        <end position="191"/>
    </location>
</feature>
<dbReference type="SUPFAM" id="SSF48695">
    <property type="entry name" value="Multiheme cytochromes"/>
    <property type="match status" value="1"/>
</dbReference>
<reference evidence="2" key="2">
    <citation type="journal article" date="2015" name="Gigascience">
        <title>Reconstructing a comprehensive transcriptome assembly of a white-pupal translocated strain of the pest fruit fly Bactrocera cucurbitae.</title>
        <authorList>
            <person name="Sim S.B."/>
            <person name="Calla B."/>
            <person name="Hall B."/>
            <person name="DeRego T."/>
            <person name="Geib S.M."/>
        </authorList>
    </citation>
    <scope>NUCLEOTIDE SEQUENCE</scope>
</reference>
<dbReference type="InterPro" id="IPR036280">
    <property type="entry name" value="Multihaem_cyt_sf"/>
</dbReference>
<dbReference type="AlphaFoldDB" id="A0A0A1XJD4"/>